<keyword evidence="1" id="KW-0175">Coiled coil</keyword>
<dbReference type="Proteomes" id="UP000287166">
    <property type="component" value="Unassembled WGS sequence"/>
</dbReference>
<accession>A0A401H446</accession>
<protein>
    <submittedName>
        <fullName evidence="2">Uncharacterized protein</fullName>
    </submittedName>
</protein>
<reference evidence="2 3" key="1">
    <citation type="journal article" date="2018" name="Sci. Rep.">
        <title>Genome sequence of the cauliflower mushroom Sparassis crispa (Hanabiratake) and its association with beneficial usage.</title>
        <authorList>
            <person name="Kiyama R."/>
            <person name="Furutani Y."/>
            <person name="Kawaguchi K."/>
            <person name="Nakanishi T."/>
        </authorList>
    </citation>
    <scope>NUCLEOTIDE SEQUENCE [LARGE SCALE GENOMIC DNA]</scope>
</reference>
<evidence type="ECO:0000256" key="1">
    <source>
        <dbReference type="SAM" id="Coils"/>
    </source>
</evidence>
<feature type="coiled-coil region" evidence="1">
    <location>
        <begin position="81"/>
        <end position="108"/>
    </location>
</feature>
<proteinExistence type="predicted"/>
<comment type="caution">
    <text evidence="2">The sequence shown here is derived from an EMBL/GenBank/DDBJ whole genome shotgun (WGS) entry which is preliminary data.</text>
</comment>
<dbReference type="AlphaFoldDB" id="A0A401H446"/>
<organism evidence="2 3">
    <name type="scientific">Sparassis crispa</name>
    <dbReference type="NCBI Taxonomy" id="139825"/>
    <lineage>
        <taxon>Eukaryota</taxon>
        <taxon>Fungi</taxon>
        <taxon>Dikarya</taxon>
        <taxon>Basidiomycota</taxon>
        <taxon>Agaricomycotina</taxon>
        <taxon>Agaricomycetes</taxon>
        <taxon>Polyporales</taxon>
        <taxon>Sparassidaceae</taxon>
        <taxon>Sparassis</taxon>
    </lineage>
</organism>
<evidence type="ECO:0000313" key="2">
    <source>
        <dbReference type="EMBL" id="GBE89215.1"/>
    </source>
</evidence>
<dbReference type="RefSeq" id="XP_027620128.1">
    <property type="nucleotide sequence ID" value="XM_027764327.1"/>
</dbReference>
<gene>
    <name evidence="2" type="ORF">SCP_1502230</name>
</gene>
<name>A0A401H446_9APHY</name>
<dbReference type="STRING" id="139825.A0A401H446"/>
<dbReference type="GeneID" id="38786132"/>
<keyword evidence="3" id="KW-1185">Reference proteome</keyword>
<dbReference type="EMBL" id="BFAD01000015">
    <property type="protein sequence ID" value="GBE89215.1"/>
    <property type="molecule type" value="Genomic_DNA"/>
</dbReference>
<dbReference type="OrthoDB" id="3257643at2759"/>
<dbReference type="InParanoid" id="A0A401H446"/>
<sequence>MLKASSRFEPYPLITDYYIAQARHRAKRKAYIDQVRIAKVFKGAMLIKLRLQLEQTVTKLQTVLALSPDQVAALPPPLLRIRELEQENELLHRELDELRQQVELRNAQLRPDVNRREHFAASDDRLSERDLRRRRTVESGDIYLVGPVAYISCAQPTIYLRSIPMSLIHIVHRLRW</sequence>
<evidence type="ECO:0000313" key="3">
    <source>
        <dbReference type="Proteomes" id="UP000287166"/>
    </source>
</evidence>